<dbReference type="SUPFAM" id="SSF63748">
    <property type="entry name" value="Tudor/PWWP/MBT"/>
    <property type="match status" value="1"/>
</dbReference>
<feature type="compositionally biased region" description="Low complexity" evidence="1">
    <location>
        <begin position="48"/>
        <end position="59"/>
    </location>
</feature>
<sequence>MEKVSSFVYGNSTSAMATMSPSSGAHDQTLEVITLPPTTPTRGYLRSTTTPPRTPTPTREYSEGFSSAPSSVGSLIDRQLPRHADHSGFVFSEPTWGMSIEWSSPAKNACNGTEGHKSRRNSNERPSCGETAVTIDESELGTNSKSVSPSLLSKLNSLCETPNEYTSNPEESVSVEINLVKPVTESDVTCTWPANMGNDSTLHGDAAVDSNQTMVAYRTWEKEQRRGDPVKSIPYVVCKGIPVNVNLSVANDKQLESGRMSPWPLCSSRRRSYSHPPSCRFSPYPTPVRPAKWPLCEVDVKPSFRYSTGNDVLALSSIVKVSTPIKTRDERDDQVVTVADSDVAAECIMEIPTDAVTVGQNATYSQTEPSNASPSTTEVAVCGEPMLKRNSPIATRTRRQTLLRELRPRAGRRTGERITSNDQVFSGEQSSLKMCKVEVNDHLQIGDDSVLGPKLNATERRKSQMPETVGDQTEEDGGNSSDWNVRSRSETSRQFRENRGGSSSKRALSYRCFSSDEYMKMRTCPFLDKPRSGELPQFVRYPQRSPQEVQLVMRRKKAFAKSRGDVMVPITAPVKKPNARNWKELLVGDVVWCKSRSSGYWPATVYKIGDAAPFEVTVRWINYATHSTVAYSDVDTFDMAYHLRFDSRRSDQNYLKAVAAALRYAGKVGFWEKFLTEKLYDEIVKQTSEEFYSHIGRKEIAELSKGPRKSQRQTKKSLKEEKASQRRSEELLQALQASHFINEYDDTPRVANALLLTQRVIDDFHASAHYASRNLDPLFEGGEIPQFEPKLQLEVDPQVLVPYEIIHYDENGFTYQGSRAREAISNGVSDSSKKSRKKKKSRRSSIERPSCGEIAVTIDESKLGTNSKSVSPSLLSKLNSLSETPNEDTSNPEESVSVEINLVKPLTESDVTCTWPANMGNDSTLHGDAAVDSNQTMVAYRTWEKEQRRGDPVKSIPYVVCKGIPVNVNLSVANDKQLESGRMSPWPLCSSRRRSYSHPPSCRFSPYPTPVRPAKWPLCEVDVKPSFRYSTGNDVLALSSIVKVSTPIKTRDERDDQMVTVADSDVAAECIMEIPTDAVTVGQNATYSQTEPSNASPSTTEVAVCGEPMLKRNSPIATRTRRQTLLRELRPRAGRRTRRTDHL</sequence>
<comment type="caution">
    <text evidence="2">The sequence shown here is derived from an EMBL/GenBank/DDBJ whole genome shotgun (WGS) entry which is preliminary data.</text>
</comment>
<organism evidence="2 3">
    <name type="scientific">Parelaphostrongylus tenuis</name>
    <name type="common">Meningeal worm</name>
    <dbReference type="NCBI Taxonomy" id="148309"/>
    <lineage>
        <taxon>Eukaryota</taxon>
        <taxon>Metazoa</taxon>
        <taxon>Ecdysozoa</taxon>
        <taxon>Nematoda</taxon>
        <taxon>Chromadorea</taxon>
        <taxon>Rhabditida</taxon>
        <taxon>Rhabditina</taxon>
        <taxon>Rhabditomorpha</taxon>
        <taxon>Strongyloidea</taxon>
        <taxon>Metastrongylidae</taxon>
        <taxon>Parelaphostrongylus</taxon>
    </lineage>
</organism>
<evidence type="ECO:0000313" key="3">
    <source>
        <dbReference type="Proteomes" id="UP001196413"/>
    </source>
</evidence>
<evidence type="ECO:0008006" key="4">
    <source>
        <dbReference type="Google" id="ProtNLM"/>
    </source>
</evidence>
<dbReference type="CDD" id="cd05162">
    <property type="entry name" value="PWWP"/>
    <property type="match status" value="1"/>
</dbReference>
<dbReference type="AlphaFoldDB" id="A0AAD5QH14"/>
<feature type="region of interest" description="Disordered" evidence="1">
    <location>
        <begin position="407"/>
        <end position="429"/>
    </location>
</feature>
<feature type="compositionally biased region" description="Basic and acidic residues" evidence="1">
    <location>
        <begin position="407"/>
        <end position="416"/>
    </location>
</feature>
<feature type="region of interest" description="Disordered" evidence="1">
    <location>
        <begin position="108"/>
        <end position="147"/>
    </location>
</feature>
<feature type="compositionally biased region" description="Basic residues" evidence="1">
    <location>
        <begin position="706"/>
        <end position="716"/>
    </location>
</feature>
<feature type="region of interest" description="Disordered" evidence="1">
    <location>
        <begin position="824"/>
        <end position="849"/>
    </location>
</feature>
<accession>A0AAD5QH14</accession>
<feature type="compositionally biased region" description="Polar residues" evidence="1">
    <location>
        <begin position="417"/>
        <end position="429"/>
    </location>
</feature>
<evidence type="ECO:0000256" key="1">
    <source>
        <dbReference type="SAM" id="MobiDB-lite"/>
    </source>
</evidence>
<feature type="region of interest" description="Disordered" evidence="1">
    <location>
        <begin position="446"/>
        <end position="502"/>
    </location>
</feature>
<feature type="region of interest" description="Disordered" evidence="1">
    <location>
        <begin position="35"/>
        <end position="72"/>
    </location>
</feature>
<dbReference type="Proteomes" id="UP001196413">
    <property type="component" value="Unassembled WGS sequence"/>
</dbReference>
<feature type="compositionally biased region" description="Basic and acidic residues" evidence="1">
    <location>
        <begin position="485"/>
        <end position="499"/>
    </location>
</feature>
<keyword evidence="3" id="KW-1185">Reference proteome</keyword>
<dbReference type="EMBL" id="JAHQIW010000942">
    <property type="protein sequence ID" value="KAJ1350772.1"/>
    <property type="molecule type" value="Genomic_DNA"/>
</dbReference>
<dbReference type="Gene3D" id="2.30.30.140">
    <property type="match status" value="1"/>
</dbReference>
<reference evidence="2" key="1">
    <citation type="submission" date="2021-06" db="EMBL/GenBank/DDBJ databases">
        <title>Parelaphostrongylus tenuis whole genome reference sequence.</title>
        <authorList>
            <person name="Garwood T.J."/>
            <person name="Larsen P.A."/>
            <person name="Fountain-Jones N.M."/>
            <person name="Garbe J.R."/>
            <person name="Macchietto M.G."/>
            <person name="Kania S.A."/>
            <person name="Gerhold R.W."/>
            <person name="Richards J.E."/>
            <person name="Wolf T.M."/>
        </authorList>
    </citation>
    <scope>NUCLEOTIDE SEQUENCE</scope>
    <source>
        <strain evidence="2">MNPRO001-30</strain>
        <tissue evidence="2">Meninges</tissue>
    </source>
</reference>
<protein>
    <recommendedName>
        <fullName evidence="4">PWWP domain-containing protein</fullName>
    </recommendedName>
</protein>
<proteinExistence type="predicted"/>
<name>A0AAD5QH14_PARTN</name>
<feature type="compositionally biased region" description="Basic residues" evidence="1">
    <location>
        <begin position="834"/>
        <end position="843"/>
    </location>
</feature>
<gene>
    <name evidence="2" type="ORF">KIN20_006650</name>
</gene>
<feature type="region of interest" description="Disordered" evidence="1">
    <location>
        <begin position="703"/>
        <end position="725"/>
    </location>
</feature>
<evidence type="ECO:0000313" key="2">
    <source>
        <dbReference type="EMBL" id="KAJ1350772.1"/>
    </source>
</evidence>